<comment type="caution">
    <text evidence="2">The sequence shown here is derived from an EMBL/GenBank/DDBJ whole genome shotgun (WGS) entry which is preliminary data.</text>
</comment>
<dbReference type="EMBL" id="QMPZ01000041">
    <property type="protein sequence ID" value="RLE09532.1"/>
    <property type="molecule type" value="Genomic_DNA"/>
</dbReference>
<gene>
    <name evidence="2" type="ORF">DRJ00_03940</name>
</gene>
<accession>A0A497E6U6</accession>
<dbReference type="CDD" id="cd24032">
    <property type="entry name" value="ASKHA_NBD_TsaB"/>
    <property type="match status" value="1"/>
</dbReference>
<dbReference type="InterPro" id="IPR000905">
    <property type="entry name" value="Gcp-like_dom"/>
</dbReference>
<dbReference type="SUPFAM" id="SSF53067">
    <property type="entry name" value="Actin-like ATPase domain"/>
    <property type="match status" value="1"/>
</dbReference>
<dbReference type="NCBIfam" id="TIGR01575">
    <property type="entry name" value="rimI"/>
    <property type="match status" value="1"/>
</dbReference>
<evidence type="ECO:0000313" key="3">
    <source>
        <dbReference type="Proteomes" id="UP000279422"/>
    </source>
</evidence>
<dbReference type="PANTHER" id="PTHR43617">
    <property type="entry name" value="L-AMINO ACID N-ACETYLTRANSFERASE"/>
    <property type="match status" value="1"/>
</dbReference>
<dbReference type="PANTHER" id="PTHR43617:SF20">
    <property type="entry name" value="N-ALPHA-ACETYLTRANSFERASE RIMI"/>
    <property type="match status" value="1"/>
</dbReference>
<organism evidence="2 3">
    <name type="scientific">Aerophobetes bacterium</name>
    <dbReference type="NCBI Taxonomy" id="2030807"/>
    <lineage>
        <taxon>Bacteria</taxon>
        <taxon>Candidatus Aerophobota</taxon>
    </lineage>
</organism>
<dbReference type="CDD" id="cd04301">
    <property type="entry name" value="NAT_SF"/>
    <property type="match status" value="1"/>
</dbReference>
<feature type="domain" description="N-acetyltransferase" evidence="1">
    <location>
        <begin position="225"/>
        <end position="367"/>
    </location>
</feature>
<dbReference type="Pfam" id="PF00814">
    <property type="entry name" value="TsaD"/>
    <property type="match status" value="1"/>
</dbReference>
<dbReference type="InterPro" id="IPR022496">
    <property type="entry name" value="T6A_TsaB"/>
</dbReference>
<dbReference type="NCBIfam" id="TIGR03725">
    <property type="entry name" value="T6A_YeaZ"/>
    <property type="match status" value="1"/>
</dbReference>
<dbReference type="Pfam" id="PF00583">
    <property type="entry name" value="Acetyltransf_1"/>
    <property type="match status" value="1"/>
</dbReference>
<dbReference type="SUPFAM" id="SSF55729">
    <property type="entry name" value="Acyl-CoA N-acyltransferases (Nat)"/>
    <property type="match status" value="1"/>
</dbReference>
<dbReference type="Gene3D" id="3.40.630.30">
    <property type="match status" value="1"/>
</dbReference>
<dbReference type="InterPro" id="IPR050276">
    <property type="entry name" value="MshD_Acetyltransferase"/>
</dbReference>
<name>A0A497E6U6_UNCAE</name>
<dbReference type="InterPro" id="IPR006464">
    <property type="entry name" value="AcTrfase_RimI/Ard1"/>
</dbReference>
<evidence type="ECO:0000259" key="1">
    <source>
        <dbReference type="PROSITE" id="PS51186"/>
    </source>
</evidence>
<dbReference type="PROSITE" id="PS51186">
    <property type="entry name" value="GNAT"/>
    <property type="match status" value="1"/>
</dbReference>
<dbReference type="Gene3D" id="3.30.420.40">
    <property type="match status" value="2"/>
</dbReference>
<evidence type="ECO:0000313" key="2">
    <source>
        <dbReference type="EMBL" id="RLE09532.1"/>
    </source>
</evidence>
<proteinExistence type="predicted"/>
<dbReference type="InterPro" id="IPR016181">
    <property type="entry name" value="Acyl_CoA_acyltransferase"/>
</dbReference>
<dbReference type="Proteomes" id="UP000279422">
    <property type="component" value="Unassembled WGS sequence"/>
</dbReference>
<dbReference type="GO" id="GO:0002949">
    <property type="term" value="P:tRNA threonylcarbamoyladenosine modification"/>
    <property type="evidence" value="ECO:0007669"/>
    <property type="project" value="InterPro"/>
</dbReference>
<dbReference type="InterPro" id="IPR000182">
    <property type="entry name" value="GNAT_dom"/>
</dbReference>
<sequence length="367" mass="41807">MFLLGIDTSTRKGILCLGKDGKVIAIEPLSERLTSEHILPALDSLLKKNGSKVKDLKGIVVSSGPGSFTGLRIGVSLAKSLTYAMKIPLVGISTLDVLALSPPLKGIVCPLLKAYGDEYYAQFYERRGENFKRLSEPLFLSLEKIIRERENLTPEKVTFVLKEEEAEELKKTGEPLFILRGSLPVASALLKLGEKRIKEGKKDLPSHLVPLYISSPSFKKTSERINIRQMRKEDIAAVSEIERVSFPNPWPVHAFLVELEKRDFAYYWVMEYQNRLVGYAGYWRIGDEAHLVNLAIHPSFRRKGLGERLMRFILEHIRDQGLTMVTLEVRQSNVAAQKLYEKLGFQKIAIRPHYYNTEDAIIYWKKM</sequence>
<dbReference type="InterPro" id="IPR043129">
    <property type="entry name" value="ATPase_NBD"/>
</dbReference>
<reference evidence="2 3" key="1">
    <citation type="submission" date="2018-06" db="EMBL/GenBank/DDBJ databases">
        <title>Extensive metabolic versatility and redundancy in microbially diverse, dynamic hydrothermal sediments.</title>
        <authorList>
            <person name="Dombrowski N."/>
            <person name="Teske A."/>
            <person name="Baker B.J."/>
        </authorList>
    </citation>
    <scope>NUCLEOTIDE SEQUENCE [LARGE SCALE GENOMIC DNA]</scope>
    <source>
        <strain evidence="2">B47_G16</strain>
    </source>
</reference>
<dbReference type="AlphaFoldDB" id="A0A497E6U6"/>
<protein>
    <recommendedName>
        <fullName evidence="1">N-acetyltransferase domain-containing protein</fullName>
    </recommendedName>
</protein>
<dbReference type="GO" id="GO:0008080">
    <property type="term" value="F:N-acetyltransferase activity"/>
    <property type="evidence" value="ECO:0007669"/>
    <property type="project" value="InterPro"/>
</dbReference>